<feature type="domain" description="Pili assembly chaperone C-terminal" evidence="1">
    <location>
        <begin position="1"/>
        <end position="31"/>
    </location>
</feature>
<protein>
    <recommendedName>
        <fullName evidence="1">Pili assembly chaperone C-terminal domain-containing protein</fullName>
    </recommendedName>
</protein>
<evidence type="ECO:0000313" key="2">
    <source>
        <dbReference type="EMBL" id="OAT14611.1"/>
    </source>
</evidence>
<reference evidence="2 3" key="1">
    <citation type="submission" date="2016-04" db="EMBL/GenBank/DDBJ databases">
        <title>ATOL: Assembling a taxonomically balanced genome-scale reconstruction of the evolutionary history of the Enterobacteriaceae.</title>
        <authorList>
            <person name="Plunkett G.III."/>
            <person name="Neeno-Eckwall E.C."/>
            <person name="Glasner J.D."/>
            <person name="Perna N.T."/>
        </authorList>
    </citation>
    <scope>NUCLEOTIDE SEQUENCE [LARGE SCALE GENOMIC DNA]</scope>
    <source>
        <strain evidence="2 3">ATCC 19692</strain>
    </source>
</reference>
<dbReference type="AlphaFoldDB" id="A0A198ER93"/>
<comment type="caution">
    <text evidence="2">The sequence shown here is derived from an EMBL/GenBank/DDBJ whole genome shotgun (WGS) entry which is preliminary data.</text>
</comment>
<dbReference type="Pfam" id="PF02753">
    <property type="entry name" value="PapD_C"/>
    <property type="match status" value="1"/>
</dbReference>
<keyword evidence="3" id="KW-1185">Reference proteome</keyword>
<accession>A0A198ER93</accession>
<evidence type="ECO:0000313" key="3">
    <source>
        <dbReference type="Proteomes" id="UP000094023"/>
    </source>
</evidence>
<proteinExistence type="predicted"/>
<dbReference type="Gene3D" id="2.60.40.10">
    <property type="entry name" value="Immunoglobulins"/>
    <property type="match status" value="1"/>
</dbReference>
<dbReference type="SUPFAM" id="SSF49584">
    <property type="entry name" value="Periplasmic chaperone C-domain"/>
    <property type="match status" value="1"/>
</dbReference>
<evidence type="ECO:0000259" key="1">
    <source>
        <dbReference type="Pfam" id="PF02753"/>
    </source>
</evidence>
<gene>
    <name evidence="2" type="ORF">M983_3272</name>
</gene>
<organism evidence="2 3">
    <name type="scientific">Proteus myxofaciens ATCC 19692</name>
    <dbReference type="NCBI Taxonomy" id="1354337"/>
    <lineage>
        <taxon>Bacteria</taxon>
        <taxon>Pseudomonadati</taxon>
        <taxon>Pseudomonadota</taxon>
        <taxon>Gammaproteobacteria</taxon>
        <taxon>Enterobacterales</taxon>
        <taxon>Morganellaceae</taxon>
        <taxon>Proteus</taxon>
    </lineage>
</organism>
<name>A0A198ER93_9GAMM</name>
<sequence>MLAPFSKMTYPTTAITGKVMWKAINDYGGAETFNGTIK</sequence>
<dbReference type="Proteomes" id="UP000094023">
    <property type="component" value="Unassembled WGS sequence"/>
</dbReference>
<dbReference type="InterPro" id="IPR013783">
    <property type="entry name" value="Ig-like_fold"/>
</dbReference>
<dbReference type="InterPro" id="IPR036316">
    <property type="entry name" value="Pili_assmbl_chap_C_dom_sf"/>
</dbReference>
<dbReference type="InterPro" id="IPR016148">
    <property type="entry name" value="Pili_assmbl_chaperone_C"/>
</dbReference>
<dbReference type="EMBL" id="LXEN01000270">
    <property type="protein sequence ID" value="OAT14611.1"/>
    <property type="molecule type" value="Genomic_DNA"/>
</dbReference>